<protein>
    <submittedName>
        <fullName evidence="3">Uncharacterized protein</fullName>
    </submittedName>
</protein>
<feature type="compositionally biased region" description="Basic and acidic residues" evidence="2">
    <location>
        <begin position="252"/>
        <end position="270"/>
    </location>
</feature>
<sequence>MRFFLAGSSVLFPGNLDSIGAWSAAIEERILEEERELQEAEDYIEEEREHMVSSQNLVNLTGAAINLEKIPQNECSEEPRLEQAEVTEEDVLNLPIAELRWAFMSHLLKPVVEMEEVEENTVKSNGKLMFQCPDCKFRGPSISHLKRHRARLHTPWAILLKSFQGLKVCVCPEGDHTVQKPCRMVKHLLTKCKERDKYIEMHRAAEVERDHFRKGEVGYKKPEKKYKITEKKGKRAKRMREEDAAEDSESDDHDKESEKEQGREITENKGKKPTKRMRKEDLATDSESSDHDSWHEDSTLDIVEPFTRVLRKRNPAPAPAEDEEGLLVESITKQTLKQKLNTKKPLPTLLNLLRSVCDEVEYSGLYSTALNDDTPDLDALGLLSLEDCMS</sequence>
<feature type="compositionally biased region" description="Basic and acidic residues" evidence="2">
    <location>
        <begin position="278"/>
        <end position="298"/>
    </location>
</feature>
<feature type="coiled-coil region" evidence="1">
    <location>
        <begin position="23"/>
        <end position="50"/>
    </location>
</feature>
<dbReference type="AlphaFoldDB" id="A0A0D2PE25"/>
<dbReference type="Proteomes" id="UP000054270">
    <property type="component" value="Unassembled WGS sequence"/>
</dbReference>
<organism evidence="3 4">
    <name type="scientific">Hypholoma sublateritium (strain FD-334 SS-4)</name>
    <dbReference type="NCBI Taxonomy" id="945553"/>
    <lineage>
        <taxon>Eukaryota</taxon>
        <taxon>Fungi</taxon>
        <taxon>Dikarya</taxon>
        <taxon>Basidiomycota</taxon>
        <taxon>Agaricomycotina</taxon>
        <taxon>Agaricomycetes</taxon>
        <taxon>Agaricomycetidae</taxon>
        <taxon>Agaricales</taxon>
        <taxon>Agaricineae</taxon>
        <taxon>Strophariaceae</taxon>
        <taxon>Hypholoma</taxon>
    </lineage>
</organism>
<dbReference type="EMBL" id="KN817526">
    <property type="protein sequence ID" value="KJA26821.1"/>
    <property type="molecule type" value="Genomic_DNA"/>
</dbReference>
<evidence type="ECO:0000256" key="2">
    <source>
        <dbReference type="SAM" id="MobiDB-lite"/>
    </source>
</evidence>
<evidence type="ECO:0000256" key="1">
    <source>
        <dbReference type="SAM" id="Coils"/>
    </source>
</evidence>
<keyword evidence="4" id="KW-1185">Reference proteome</keyword>
<accession>A0A0D2PE25</accession>
<evidence type="ECO:0000313" key="3">
    <source>
        <dbReference type="EMBL" id="KJA26821.1"/>
    </source>
</evidence>
<reference evidence="4" key="1">
    <citation type="submission" date="2014-04" db="EMBL/GenBank/DDBJ databases">
        <title>Evolutionary Origins and Diversification of the Mycorrhizal Mutualists.</title>
        <authorList>
            <consortium name="DOE Joint Genome Institute"/>
            <consortium name="Mycorrhizal Genomics Consortium"/>
            <person name="Kohler A."/>
            <person name="Kuo A."/>
            <person name="Nagy L.G."/>
            <person name="Floudas D."/>
            <person name="Copeland A."/>
            <person name="Barry K.W."/>
            <person name="Cichocki N."/>
            <person name="Veneault-Fourrey C."/>
            <person name="LaButti K."/>
            <person name="Lindquist E.A."/>
            <person name="Lipzen A."/>
            <person name="Lundell T."/>
            <person name="Morin E."/>
            <person name="Murat C."/>
            <person name="Riley R."/>
            <person name="Ohm R."/>
            <person name="Sun H."/>
            <person name="Tunlid A."/>
            <person name="Henrissat B."/>
            <person name="Grigoriev I.V."/>
            <person name="Hibbett D.S."/>
            <person name="Martin F."/>
        </authorList>
    </citation>
    <scope>NUCLEOTIDE SEQUENCE [LARGE SCALE GENOMIC DNA]</scope>
    <source>
        <strain evidence="4">FD-334 SS-4</strain>
    </source>
</reference>
<evidence type="ECO:0000313" key="4">
    <source>
        <dbReference type="Proteomes" id="UP000054270"/>
    </source>
</evidence>
<feature type="region of interest" description="Disordered" evidence="2">
    <location>
        <begin position="228"/>
        <end position="298"/>
    </location>
</feature>
<proteinExistence type="predicted"/>
<keyword evidence="1" id="KW-0175">Coiled coil</keyword>
<gene>
    <name evidence="3" type="ORF">HYPSUDRAFT_1032129</name>
</gene>
<name>A0A0D2PE25_HYPSF</name>